<evidence type="ECO:0000256" key="3">
    <source>
        <dbReference type="ARBA" id="ARBA00022833"/>
    </source>
</evidence>
<dbReference type="Proteomes" id="UP001258017">
    <property type="component" value="Unassembled WGS sequence"/>
</dbReference>
<keyword evidence="8" id="KW-0472">Membrane</keyword>
<dbReference type="SUPFAM" id="SSF144122">
    <property type="entry name" value="Tim10-like"/>
    <property type="match status" value="1"/>
</dbReference>
<dbReference type="GO" id="GO:0015031">
    <property type="term" value="P:protein transport"/>
    <property type="evidence" value="ECO:0007669"/>
    <property type="project" value="UniProtKB-KW"/>
</dbReference>
<keyword evidence="2" id="KW-0479">Metal-binding</keyword>
<sequence>MDVFQLRNFRDFLLVYNQISETCFKRCADTFLTRDITSNEDLCIKNCAEKHIHANHKIMELYMEIQPVLVQKRIEETNNIQAAIVANSEDKQKVETTMS</sequence>
<evidence type="ECO:0000256" key="1">
    <source>
        <dbReference type="ARBA" id="ARBA00022448"/>
    </source>
</evidence>
<reference evidence="10" key="2">
    <citation type="journal article" date="2023" name="Commun. Biol.">
        <title>Intrasexual cuticular hydrocarbon dimorphism in a wasp sheds light on hydrocarbon biosynthesis genes in Hymenoptera.</title>
        <authorList>
            <person name="Moris V.C."/>
            <person name="Podsiadlowski L."/>
            <person name="Martin S."/>
            <person name="Oeyen J.P."/>
            <person name="Donath A."/>
            <person name="Petersen M."/>
            <person name="Wilbrandt J."/>
            <person name="Misof B."/>
            <person name="Liedtke D."/>
            <person name="Thamm M."/>
            <person name="Scheiner R."/>
            <person name="Schmitt T."/>
            <person name="Niehuis O."/>
        </authorList>
    </citation>
    <scope>NUCLEOTIDE SEQUENCE</scope>
    <source>
        <strain evidence="10">GBR_01_08_01A</strain>
    </source>
</reference>
<evidence type="ECO:0000256" key="7">
    <source>
        <dbReference type="ARBA" id="ARBA00023157"/>
    </source>
</evidence>
<name>A0AAD9RJY4_9HYME</name>
<keyword evidence="8" id="KW-0999">Mitochondrion inner membrane</keyword>
<comment type="subcellular location">
    <subcellularLocation>
        <location evidence="8">Mitochondrion inner membrane</location>
        <topology evidence="8">Peripheral membrane protein</topology>
        <orientation evidence="8">Intermembrane side</orientation>
    </subcellularLocation>
</comment>
<dbReference type="InterPro" id="IPR035427">
    <property type="entry name" value="Tim10-like_dom_sf"/>
</dbReference>
<protein>
    <recommendedName>
        <fullName evidence="8">Mitochondrial import inner membrane translocase subunit</fullName>
    </recommendedName>
</protein>
<keyword evidence="1 8" id="KW-0813">Transport</keyword>
<gene>
    <name evidence="10" type="ORF">KPH14_007951</name>
</gene>
<dbReference type="InterPro" id="IPR004217">
    <property type="entry name" value="Tim10-like"/>
</dbReference>
<keyword evidence="6 8" id="KW-0496">Mitochondrion</keyword>
<keyword evidence="5 8" id="KW-0811">Translocation</keyword>
<dbReference type="AlphaFoldDB" id="A0AAD9RJY4"/>
<dbReference type="EMBL" id="JAIFRP010000042">
    <property type="protein sequence ID" value="KAK2581139.1"/>
    <property type="molecule type" value="Genomic_DNA"/>
</dbReference>
<dbReference type="Pfam" id="PF02953">
    <property type="entry name" value="zf-Tim10_DDP"/>
    <property type="match status" value="1"/>
</dbReference>
<proteinExistence type="inferred from homology"/>
<dbReference type="PANTHER" id="PTHR13172">
    <property type="entry name" value="MITOCHONDRIAL IMPORT INNER MEMBRANE TRANSLOCASE SUBUNIT TIM9B"/>
    <property type="match status" value="1"/>
</dbReference>
<reference evidence="10" key="1">
    <citation type="submission" date="2021-08" db="EMBL/GenBank/DDBJ databases">
        <authorList>
            <person name="Misof B."/>
            <person name="Oliver O."/>
            <person name="Podsiadlowski L."/>
            <person name="Donath A."/>
            <person name="Peters R."/>
            <person name="Mayer C."/>
            <person name="Rust J."/>
            <person name="Gunkel S."/>
            <person name="Lesny P."/>
            <person name="Martin S."/>
            <person name="Oeyen J.P."/>
            <person name="Petersen M."/>
            <person name="Panagiotis P."/>
            <person name="Wilbrandt J."/>
            <person name="Tanja T."/>
        </authorList>
    </citation>
    <scope>NUCLEOTIDE SEQUENCE</scope>
    <source>
        <strain evidence="10">GBR_01_08_01A</strain>
        <tissue evidence="10">Thorax + abdomen</tissue>
    </source>
</reference>
<evidence type="ECO:0000256" key="2">
    <source>
        <dbReference type="ARBA" id="ARBA00022723"/>
    </source>
</evidence>
<evidence type="ECO:0000256" key="6">
    <source>
        <dbReference type="ARBA" id="ARBA00023128"/>
    </source>
</evidence>
<dbReference type="GO" id="GO:0046872">
    <property type="term" value="F:metal ion binding"/>
    <property type="evidence" value="ECO:0007669"/>
    <property type="project" value="UniProtKB-KW"/>
</dbReference>
<keyword evidence="8" id="KW-0143">Chaperone</keyword>
<comment type="domain">
    <text evidence="8">The twin CX3C motif contains 4 conserved Cys residues that form 2 disulfide bonds in the mitochondrial intermembrane space.</text>
</comment>
<evidence type="ECO:0000256" key="5">
    <source>
        <dbReference type="ARBA" id="ARBA00023010"/>
    </source>
</evidence>
<evidence type="ECO:0000256" key="8">
    <source>
        <dbReference type="RuleBase" id="RU367043"/>
    </source>
</evidence>
<evidence type="ECO:0000313" key="11">
    <source>
        <dbReference type="Proteomes" id="UP001258017"/>
    </source>
</evidence>
<feature type="domain" description="Tim10-like" evidence="9">
    <location>
        <begin position="5"/>
        <end position="63"/>
    </location>
</feature>
<evidence type="ECO:0000313" key="10">
    <source>
        <dbReference type="EMBL" id="KAK2581139.1"/>
    </source>
</evidence>
<dbReference type="Gene3D" id="1.10.287.810">
    <property type="entry name" value="Mitochondrial import inner membrane translocase subunit tim13 like domains"/>
    <property type="match status" value="1"/>
</dbReference>
<comment type="similarity">
    <text evidence="8">Belongs to the small Tim family.</text>
</comment>
<keyword evidence="3" id="KW-0862">Zinc</keyword>
<dbReference type="InterPro" id="IPR050673">
    <property type="entry name" value="Mito_inner_translocase_sub"/>
</dbReference>
<comment type="caution">
    <text evidence="10">The sequence shown here is derived from an EMBL/GenBank/DDBJ whole genome shotgun (WGS) entry which is preliminary data.</text>
</comment>
<dbReference type="GO" id="GO:0005743">
    <property type="term" value="C:mitochondrial inner membrane"/>
    <property type="evidence" value="ECO:0007669"/>
    <property type="project" value="UniProtKB-SubCell"/>
</dbReference>
<keyword evidence="4 8" id="KW-0653">Protein transport</keyword>
<accession>A0AAD9RJY4</accession>
<keyword evidence="7 8" id="KW-1015">Disulfide bond</keyword>
<organism evidence="10 11">
    <name type="scientific">Odynerus spinipes</name>
    <dbReference type="NCBI Taxonomy" id="1348599"/>
    <lineage>
        <taxon>Eukaryota</taxon>
        <taxon>Metazoa</taxon>
        <taxon>Ecdysozoa</taxon>
        <taxon>Arthropoda</taxon>
        <taxon>Hexapoda</taxon>
        <taxon>Insecta</taxon>
        <taxon>Pterygota</taxon>
        <taxon>Neoptera</taxon>
        <taxon>Endopterygota</taxon>
        <taxon>Hymenoptera</taxon>
        <taxon>Apocrita</taxon>
        <taxon>Aculeata</taxon>
        <taxon>Vespoidea</taxon>
        <taxon>Vespidae</taxon>
        <taxon>Eumeninae</taxon>
        <taxon>Odynerus</taxon>
    </lineage>
</organism>
<evidence type="ECO:0000259" key="9">
    <source>
        <dbReference type="Pfam" id="PF02953"/>
    </source>
</evidence>
<comment type="function">
    <text evidence="8">Mitochondrial intermembrane chaperone that participates in the import and insertion of some multi-pass transmembrane proteins into the mitochondrial inner membrane. Also required for the transfer of beta-barrel precursors from the TOM complex to the sorting and assembly machinery (SAM complex) of the outer membrane. Acts as a chaperone-like protein that protects the hydrophobic precursors from aggregation and guide them through the mitochondrial intermembrane space.</text>
</comment>
<comment type="subunit">
    <text evidence="8">Heterohexamer.</text>
</comment>
<evidence type="ECO:0000256" key="4">
    <source>
        <dbReference type="ARBA" id="ARBA00022927"/>
    </source>
</evidence>
<keyword evidence="11" id="KW-1185">Reference proteome</keyword>